<dbReference type="Proteomes" id="UP000509120">
    <property type="component" value="Chromosome"/>
</dbReference>
<gene>
    <name evidence="1" type="ORF">STHERMO_0100</name>
</gene>
<evidence type="ECO:0000313" key="2">
    <source>
        <dbReference type="Proteomes" id="UP000509120"/>
    </source>
</evidence>
<protein>
    <submittedName>
        <fullName evidence="1">Uncharacterized protein</fullName>
    </submittedName>
</protein>
<sequence>MWYNKYPKHMKEQTMKKTDYAYYDLLTLSGKRSSYFCSR</sequence>
<evidence type="ECO:0000313" key="1">
    <source>
        <dbReference type="EMBL" id="CAD0153750.1"/>
    </source>
</evidence>
<reference evidence="1 2" key="1">
    <citation type="submission" date="2020-06" db="EMBL/GenBank/DDBJ databases">
        <authorList>
            <person name="Chuat V."/>
        </authorList>
    </citation>
    <scope>NUCLEOTIDE SEQUENCE [LARGE SCALE GENOMIC DNA]</scope>
    <source>
        <strain evidence="1">STH_CIRM_1046</strain>
    </source>
</reference>
<dbReference type="EMBL" id="LR822030">
    <property type="protein sequence ID" value="CAD0153750.1"/>
    <property type="molecule type" value="Genomic_DNA"/>
</dbReference>
<accession>A0AAU9H5L7</accession>
<proteinExistence type="predicted"/>
<organism evidence="1 2">
    <name type="scientific">Streptococcus thermophilus</name>
    <dbReference type="NCBI Taxonomy" id="1308"/>
    <lineage>
        <taxon>Bacteria</taxon>
        <taxon>Bacillati</taxon>
        <taxon>Bacillota</taxon>
        <taxon>Bacilli</taxon>
        <taxon>Lactobacillales</taxon>
        <taxon>Streptococcaceae</taxon>
        <taxon>Streptococcus</taxon>
    </lineage>
</organism>
<dbReference type="AlphaFoldDB" id="A0AAU9H5L7"/>
<name>A0AAU9H5L7_STRTR</name>